<feature type="domain" description="Glutaredoxin" evidence="1">
    <location>
        <begin position="18"/>
        <end position="67"/>
    </location>
</feature>
<sequence>MSDTIKALVERLINENKVMFFSKSYCPFCKNAKNILNTKGIQFKAFEIDLETDGAQTVPNIFVNKQHLGGNSDLIAANDNGKLDTMLKSRSEL</sequence>
<dbReference type="GO" id="GO:0005737">
    <property type="term" value="C:cytoplasm"/>
    <property type="evidence" value="ECO:0007669"/>
    <property type="project" value="TreeGrafter"/>
</dbReference>
<evidence type="ECO:0000313" key="3">
    <source>
        <dbReference type="Proteomes" id="UP000749646"/>
    </source>
</evidence>
<protein>
    <recommendedName>
        <fullName evidence="1">Glutaredoxin domain-containing protein</fullName>
    </recommendedName>
</protein>
<comment type="caution">
    <text evidence="2">The sequence shown here is derived from an EMBL/GenBank/DDBJ whole genome shotgun (WGS) entry which is preliminary data.</text>
</comment>
<dbReference type="SUPFAM" id="SSF52833">
    <property type="entry name" value="Thioredoxin-like"/>
    <property type="match status" value="1"/>
</dbReference>
<dbReference type="OrthoDB" id="418495at2759"/>
<gene>
    <name evidence="2" type="ORF">BGZ65_001259</name>
</gene>
<dbReference type="AlphaFoldDB" id="A0A9P6M364"/>
<proteinExistence type="predicted"/>
<dbReference type="CDD" id="cd03419">
    <property type="entry name" value="GRX_GRXh_1_2_like"/>
    <property type="match status" value="1"/>
</dbReference>
<keyword evidence="3" id="KW-1185">Reference proteome</keyword>
<dbReference type="Proteomes" id="UP000749646">
    <property type="component" value="Unassembled WGS sequence"/>
</dbReference>
<evidence type="ECO:0000313" key="2">
    <source>
        <dbReference type="EMBL" id="KAF9963680.1"/>
    </source>
</evidence>
<dbReference type="InterPro" id="IPR002109">
    <property type="entry name" value="Glutaredoxin"/>
</dbReference>
<dbReference type="InterPro" id="IPR036249">
    <property type="entry name" value="Thioredoxin-like_sf"/>
</dbReference>
<organism evidence="2 3">
    <name type="scientific">Modicella reniformis</name>
    <dbReference type="NCBI Taxonomy" id="1440133"/>
    <lineage>
        <taxon>Eukaryota</taxon>
        <taxon>Fungi</taxon>
        <taxon>Fungi incertae sedis</taxon>
        <taxon>Mucoromycota</taxon>
        <taxon>Mortierellomycotina</taxon>
        <taxon>Mortierellomycetes</taxon>
        <taxon>Mortierellales</taxon>
        <taxon>Mortierellaceae</taxon>
        <taxon>Modicella</taxon>
    </lineage>
</organism>
<dbReference type="PROSITE" id="PS51354">
    <property type="entry name" value="GLUTAREDOXIN_2"/>
    <property type="match status" value="1"/>
</dbReference>
<accession>A0A9P6M364</accession>
<name>A0A9P6M364_9FUNG</name>
<dbReference type="EMBL" id="JAAAHW010006270">
    <property type="protein sequence ID" value="KAF9963680.1"/>
    <property type="molecule type" value="Genomic_DNA"/>
</dbReference>
<dbReference type="Pfam" id="PF00462">
    <property type="entry name" value="Glutaredoxin"/>
    <property type="match status" value="1"/>
</dbReference>
<dbReference type="GO" id="GO:0005634">
    <property type="term" value="C:nucleus"/>
    <property type="evidence" value="ECO:0007669"/>
    <property type="project" value="TreeGrafter"/>
</dbReference>
<dbReference type="Gene3D" id="3.40.30.10">
    <property type="entry name" value="Glutaredoxin"/>
    <property type="match status" value="1"/>
</dbReference>
<reference evidence="2" key="1">
    <citation type="journal article" date="2020" name="Fungal Divers.">
        <title>Resolving the Mortierellaceae phylogeny through synthesis of multi-gene phylogenetics and phylogenomics.</title>
        <authorList>
            <person name="Vandepol N."/>
            <person name="Liber J."/>
            <person name="Desiro A."/>
            <person name="Na H."/>
            <person name="Kennedy M."/>
            <person name="Barry K."/>
            <person name="Grigoriev I.V."/>
            <person name="Miller A.N."/>
            <person name="O'Donnell K."/>
            <person name="Stajich J.E."/>
            <person name="Bonito G."/>
        </authorList>
    </citation>
    <scope>NUCLEOTIDE SEQUENCE</scope>
    <source>
        <strain evidence="2">MES-2147</strain>
    </source>
</reference>
<dbReference type="PANTHER" id="PTHR45694">
    <property type="entry name" value="GLUTAREDOXIN 2"/>
    <property type="match status" value="1"/>
</dbReference>
<dbReference type="GO" id="GO:0034599">
    <property type="term" value="P:cellular response to oxidative stress"/>
    <property type="evidence" value="ECO:0007669"/>
    <property type="project" value="TreeGrafter"/>
</dbReference>
<evidence type="ECO:0000259" key="1">
    <source>
        <dbReference type="Pfam" id="PF00462"/>
    </source>
</evidence>
<dbReference type="PANTHER" id="PTHR45694:SF18">
    <property type="entry name" value="GLUTAREDOXIN-1-RELATED"/>
    <property type="match status" value="1"/>
</dbReference>
<dbReference type="GO" id="GO:0015038">
    <property type="term" value="F:glutathione disulfide oxidoreductase activity"/>
    <property type="evidence" value="ECO:0007669"/>
    <property type="project" value="TreeGrafter"/>
</dbReference>